<feature type="domain" description="Response regulatory" evidence="8">
    <location>
        <begin position="2"/>
        <end position="116"/>
    </location>
</feature>
<keyword evidence="3" id="KW-0805">Transcription regulation</keyword>
<dbReference type="Gene3D" id="1.10.10.10">
    <property type="entry name" value="Winged helix-like DNA-binding domain superfamily/Winged helix DNA-binding domain"/>
    <property type="match status" value="1"/>
</dbReference>
<dbReference type="SUPFAM" id="SSF52172">
    <property type="entry name" value="CheY-like"/>
    <property type="match status" value="1"/>
</dbReference>
<proteinExistence type="predicted"/>
<evidence type="ECO:0000259" key="8">
    <source>
        <dbReference type="PROSITE" id="PS50110"/>
    </source>
</evidence>
<dbReference type="FunFam" id="3.40.50.2300:FF:000001">
    <property type="entry name" value="DNA-binding response regulator PhoB"/>
    <property type="match status" value="1"/>
</dbReference>
<feature type="DNA-binding region" description="OmpR/PhoB-type" evidence="7">
    <location>
        <begin position="124"/>
        <end position="222"/>
    </location>
</feature>
<dbReference type="SMART" id="SM00448">
    <property type="entry name" value="REC"/>
    <property type="match status" value="1"/>
</dbReference>
<dbReference type="InterPro" id="IPR001867">
    <property type="entry name" value="OmpR/PhoB-type_DNA-bd"/>
</dbReference>
<keyword evidence="2" id="KW-0902">Two-component regulatory system</keyword>
<dbReference type="AlphaFoldDB" id="A0A1G9JI01"/>
<evidence type="ECO:0000256" key="4">
    <source>
        <dbReference type="ARBA" id="ARBA00023125"/>
    </source>
</evidence>
<dbReference type="CDD" id="cd00383">
    <property type="entry name" value="trans_reg_C"/>
    <property type="match status" value="1"/>
</dbReference>
<dbReference type="PROSITE" id="PS51755">
    <property type="entry name" value="OMPR_PHOB"/>
    <property type="match status" value="1"/>
</dbReference>
<dbReference type="PANTHER" id="PTHR48111:SF22">
    <property type="entry name" value="REGULATOR OF RPOS"/>
    <property type="match status" value="1"/>
</dbReference>
<dbReference type="EMBL" id="FNGA01000004">
    <property type="protein sequence ID" value="SDL37021.1"/>
    <property type="molecule type" value="Genomic_DNA"/>
</dbReference>
<dbReference type="Gene3D" id="6.10.250.690">
    <property type="match status" value="1"/>
</dbReference>
<dbReference type="GO" id="GO:0032993">
    <property type="term" value="C:protein-DNA complex"/>
    <property type="evidence" value="ECO:0007669"/>
    <property type="project" value="TreeGrafter"/>
</dbReference>
<evidence type="ECO:0000256" key="3">
    <source>
        <dbReference type="ARBA" id="ARBA00023015"/>
    </source>
</evidence>
<dbReference type="Pfam" id="PF00072">
    <property type="entry name" value="Response_reg"/>
    <property type="match status" value="1"/>
</dbReference>
<dbReference type="STRING" id="246191.SAMN05660337_2799"/>
<dbReference type="PROSITE" id="PS50110">
    <property type="entry name" value="RESPONSE_REGULATORY"/>
    <property type="match status" value="1"/>
</dbReference>
<dbReference type="GO" id="GO:0006355">
    <property type="term" value="P:regulation of DNA-templated transcription"/>
    <property type="evidence" value="ECO:0007669"/>
    <property type="project" value="InterPro"/>
</dbReference>
<gene>
    <name evidence="10" type="ORF">SAMN05660337_2799</name>
</gene>
<accession>A0A1G9JI01</accession>
<dbReference type="InterPro" id="IPR016032">
    <property type="entry name" value="Sig_transdc_resp-reg_C-effctor"/>
</dbReference>
<evidence type="ECO:0000256" key="7">
    <source>
        <dbReference type="PROSITE-ProRule" id="PRU01091"/>
    </source>
</evidence>
<dbReference type="RefSeq" id="WP_092162455.1">
    <property type="nucleotide sequence ID" value="NZ_FNGA01000004.1"/>
</dbReference>
<dbReference type="Gene3D" id="3.40.50.2300">
    <property type="match status" value="1"/>
</dbReference>
<dbReference type="FunFam" id="1.10.10.10:FF:000005">
    <property type="entry name" value="Two-component system response regulator"/>
    <property type="match status" value="1"/>
</dbReference>
<dbReference type="SMART" id="SM00862">
    <property type="entry name" value="Trans_reg_C"/>
    <property type="match status" value="1"/>
</dbReference>
<dbReference type="CDD" id="cd19935">
    <property type="entry name" value="REC_OmpR_CusR-like"/>
    <property type="match status" value="1"/>
</dbReference>
<dbReference type="GO" id="GO:0000156">
    <property type="term" value="F:phosphorelay response regulator activity"/>
    <property type="evidence" value="ECO:0007669"/>
    <property type="project" value="TreeGrafter"/>
</dbReference>
<dbReference type="GO" id="GO:0000976">
    <property type="term" value="F:transcription cis-regulatory region binding"/>
    <property type="evidence" value="ECO:0007669"/>
    <property type="project" value="TreeGrafter"/>
</dbReference>
<reference evidence="11" key="1">
    <citation type="submission" date="2016-10" db="EMBL/GenBank/DDBJ databases">
        <authorList>
            <person name="Varghese N."/>
            <person name="Submissions S."/>
        </authorList>
    </citation>
    <scope>NUCLEOTIDE SEQUENCE [LARGE SCALE GENOMIC DNA]</scope>
    <source>
        <strain evidence="11">DSM 16995</strain>
    </source>
</reference>
<evidence type="ECO:0000313" key="11">
    <source>
        <dbReference type="Proteomes" id="UP000199053"/>
    </source>
</evidence>
<keyword evidence="11" id="KW-1185">Reference proteome</keyword>
<keyword evidence="5" id="KW-0804">Transcription</keyword>
<feature type="modified residue" description="4-aspartylphosphate" evidence="6">
    <location>
        <position position="51"/>
    </location>
</feature>
<dbReference type="InterPro" id="IPR011006">
    <property type="entry name" value="CheY-like_superfamily"/>
</dbReference>
<evidence type="ECO:0000259" key="9">
    <source>
        <dbReference type="PROSITE" id="PS51755"/>
    </source>
</evidence>
<organism evidence="10 11">
    <name type="scientific">Maridesulfovibrio ferrireducens</name>
    <dbReference type="NCBI Taxonomy" id="246191"/>
    <lineage>
        <taxon>Bacteria</taxon>
        <taxon>Pseudomonadati</taxon>
        <taxon>Thermodesulfobacteriota</taxon>
        <taxon>Desulfovibrionia</taxon>
        <taxon>Desulfovibrionales</taxon>
        <taxon>Desulfovibrionaceae</taxon>
        <taxon>Maridesulfovibrio</taxon>
    </lineage>
</organism>
<feature type="domain" description="OmpR/PhoB-type" evidence="9">
    <location>
        <begin position="124"/>
        <end position="222"/>
    </location>
</feature>
<name>A0A1G9JI01_9BACT</name>
<dbReference type="InterPro" id="IPR036388">
    <property type="entry name" value="WH-like_DNA-bd_sf"/>
</dbReference>
<dbReference type="Proteomes" id="UP000199053">
    <property type="component" value="Unassembled WGS sequence"/>
</dbReference>
<dbReference type="SUPFAM" id="SSF46894">
    <property type="entry name" value="C-terminal effector domain of the bipartite response regulators"/>
    <property type="match status" value="1"/>
</dbReference>
<dbReference type="PANTHER" id="PTHR48111">
    <property type="entry name" value="REGULATOR OF RPOS"/>
    <property type="match status" value="1"/>
</dbReference>
<evidence type="ECO:0000256" key="6">
    <source>
        <dbReference type="PROSITE-ProRule" id="PRU00169"/>
    </source>
</evidence>
<dbReference type="InterPro" id="IPR001789">
    <property type="entry name" value="Sig_transdc_resp-reg_receiver"/>
</dbReference>
<evidence type="ECO:0000256" key="1">
    <source>
        <dbReference type="ARBA" id="ARBA00022553"/>
    </source>
</evidence>
<dbReference type="InterPro" id="IPR039420">
    <property type="entry name" value="WalR-like"/>
</dbReference>
<keyword evidence="4 7" id="KW-0238">DNA-binding</keyword>
<keyword evidence="1 6" id="KW-0597">Phosphoprotein</keyword>
<sequence>MKILIVDDDRKLCDVLKRGLKENAYVVDCAYDGKEGECYADTHSYDLIILDIMLPSKDGLEICKDLRRKNITTPILMLTARDTVEDRVRGLDTGADDYLTKPFAFAELLARARALLRRDNPSKSSKLSVGELVLDTKSREVHWKSEPIELTTKEYVILEYLMRNPNAVVTRTMIESHAWDYALDSISNLVDVYIRRIRQKIDPEQGKQIIQTVRGAGYRMKS</sequence>
<dbReference type="GO" id="GO:0005829">
    <property type="term" value="C:cytosol"/>
    <property type="evidence" value="ECO:0007669"/>
    <property type="project" value="TreeGrafter"/>
</dbReference>
<evidence type="ECO:0000313" key="10">
    <source>
        <dbReference type="EMBL" id="SDL37021.1"/>
    </source>
</evidence>
<dbReference type="Pfam" id="PF00486">
    <property type="entry name" value="Trans_reg_C"/>
    <property type="match status" value="1"/>
</dbReference>
<protein>
    <submittedName>
        <fullName evidence="10">Two component transcriptional regulator, winged helix family</fullName>
    </submittedName>
</protein>
<evidence type="ECO:0000256" key="2">
    <source>
        <dbReference type="ARBA" id="ARBA00023012"/>
    </source>
</evidence>
<dbReference type="OrthoDB" id="368799at2"/>
<evidence type="ECO:0000256" key="5">
    <source>
        <dbReference type="ARBA" id="ARBA00023163"/>
    </source>
</evidence>